<dbReference type="InterPro" id="IPR004360">
    <property type="entry name" value="Glyas_Fos-R_dOase_dom"/>
</dbReference>
<comment type="caution">
    <text evidence="2">The sequence shown here is derived from an EMBL/GenBank/DDBJ whole genome shotgun (WGS) entry which is preliminary data.</text>
</comment>
<dbReference type="STRING" id="1827387.A4S15_14090"/>
<proteinExistence type="predicted"/>
<reference evidence="2 3" key="1">
    <citation type="journal article" date="2017" name="Water Res.">
        <title>Comammox in drinking water systems.</title>
        <authorList>
            <person name="Wang Y."/>
            <person name="Ma L."/>
            <person name="Mao Y."/>
            <person name="Jiang X."/>
            <person name="Xia Y."/>
            <person name="Yu K."/>
            <person name="Li B."/>
            <person name="Zhang T."/>
        </authorList>
    </citation>
    <scope>NUCLEOTIDE SEQUENCE [LARGE SCALE GENOMIC DNA]</scope>
    <source>
        <strain evidence="2">SG_bin8</strain>
    </source>
</reference>
<dbReference type="Proteomes" id="UP000192872">
    <property type="component" value="Unassembled WGS sequence"/>
</dbReference>
<dbReference type="AlphaFoldDB" id="A0A1W9HRE3"/>
<sequence length="279" mass="30027">MLQSHQSPLHIGAVTFNAKDAPRLADYYQQIIGLELVDRHDGRISLGSGGEAYLHLNHSPRATPESPRSAGLFHTAFLLPSRAALGRWFAGVHGRGAEFSGASDHGVSEAFYLDDPEGNGIEVYADRPRDEWPRRDGGVNMTTERMDVEGVISAGAVAEAHRGFPPEARIGHVHLRVGDINAVRSFYVDQLGLQEMDRRPGGVFYSAGGYHHHIATNQWQSAGAPARSSGMTGLAEVEIRVSDKAVMAAFQARSKADADGLIRLKDPAGLAFAISSPSP</sequence>
<evidence type="ECO:0000259" key="1">
    <source>
        <dbReference type="PROSITE" id="PS51819"/>
    </source>
</evidence>
<name>A0A1W9HRE3_9HYPH</name>
<dbReference type="EMBL" id="LWDL01000030">
    <property type="protein sequence ID" value="OQW49834.1"/>
    <property type="molecule type" value="Genomic_DNA"/>
</dbReference>
<feature type="domain" description="VOC" evidence="1">
    <location>
        <begin position="10"/>
        <end position="126"/>
    </location>
</feature>
<evidence type="ECO:0000313" key="2">
    <source>
        <dbReference type="EMBL" id="OQW49834.1"/>
    </source>
</evidence>
<dbReference type="InterPro" id="IPR037523">
    <property type="entry name" value="VOC_core"/>
</dbReference>
<dbReference type="PANTHER" id="PTHR43279:SF1">
    <property type="entry name" value="CATECHOL-2,3-DIOXYGENASE"/>
    <property type="match status" value="1"/>
</dbReference>
<dbReference type="RefSeq" id="WP_376801437.1">
    <property type="nucleotide sequence ID" value="NZ_DBNB01000021.1"/>
</dbReference>
<organism evidence="2 3">
    <name type="scientific">Candidatus Raskinella chloraquaticus</name>
    <dbReference type="NCBI Taxonomy" id="1951219"/>
    <lineage>
        <taxon>Bacteria</taxon>
        <taxon>Pseudomonadati</taxon>
        <taxon>Pseudomonadota</taxon>
        <taxon>Alphaproteobacteria</taxon>
        <taxon>Hyphomicrobiales</taxon>
        <taxon>Phreatobacteraceae</taxon>
        <taxon>Candidatus Raskinella</taxon>
    </lineage>
</organism>
<dbReference type="InterPro" id="IPR029068">
    <property type="entry name" value="Glyas_Bleomycin-R_OHBP_Dase"/>
</dbReference>
<gene>
    <name evidence="2" type="ORF">A4S15_14090</name>
</gene>
<dbReference type="Gene3D" id="3.10.180.10">
    <property type="entry name" value="2,3-Dihydroxybiphenyl 1,2-Dioxygenase, domain 1"/>
    <property type="match status" value="2"/>
</dbReference>
<dbReference type="SUPFAM" id="SSF54593">
    <property type="entry name" value="Glyoxalase/Bleomycin resistance protein/Dihydroxybiphenyl dioxygenase"/>
    <property type="match status" value="2"/>
</dbReference>
<dbReference type="PROSITE" id="PS51819">
    <property type="entry name" value="VOC"/>
    <property type="match status" value="2"/>
</dbReference>
<dbReference type="Pfam" id="PF00903">
    <property type="entry name" value="Glyoxalase"/>
    <property type="match status" value="2"/>
</dbReference>
<protein>
    <recommendedName>
        <fullName evidence="1">VOC domain-containing protein</fullName>
    </recommendedName>
</protein>
<accession>A0A1W9HRE3</accession>
<feature type="domain" description="VOC" evidence="1">
    <location>
        <begin position="169"/>
        <end position="279"/>
    </location>
</feature>
<evidence type="ECO:0000313" key="3">
    <source>
        <dbReference type="Proteomes" id="UP000192872"/>
    </source>
</evidence>
<dbReference type="PANTHER" id="PTHR43279">
    <property type="entry name" value="CATECHOL-2,3-DIOXYGENASE"/>
    <property type="match status" value="1"/>
</dbReference>